<name>A0A3D9HTK7_9BACL</name>
<gene>
    <name evidence="4" type="ORF">DFP98_15516</name>
</gene>
<evidence type="ECO:0000256" key="1">
    <source>
        <dbReference type="ARBA" id="ARBA00001933"/>
    </source>
</evidence>
<dbReference type="RefSeq" id="WP_116065708.1">
    <property type="nucleotide sequence ID" value="NZ_QRDZ01000055.1"/>
</dbReference>
<organism evidence="4 5">
    <name type="scientific">Cohnella phaseoli</name>
    <dbReference type="NCBI Taxonomy" id="456490"/>
    <lineage>
        <taxon>Bacteria</taxon>
        <taxon>Bacillati</taxon>
        <taxon>Bacillota</taxon>
        <taxon>Bacilli</taxon>
        <taxon>Bacillales</taxon>
        <taxon>Paenibacillaceae</taxon>
        <taxon>Cohnella</taxon>
    </lineage>
</organism>
<keyword evidence="5" id="KW-1185">Reference proteome</keyword>
<comment type="cofactor">
    <cofactor evidence="1">
        <name>pyridoxal 5'-phosphate</name>
        <dbReference type="ChEBI" id="CHEBI:597326"/>
    </cofactor>
</comment>
<dbReference type="Pfam" id="PF00202">
    <property type="entry name" value="Aminotran_3"/>
    <property type="match status" value="1"/>
</dbReference>
<dbReference type="CDD" id="cd00610">
    <property type="entry name" value="OAT_like"/>
    <property type="match status" value="1"/>
</dbReference>
<dbReference type="PANTHER" id="PTHR43713:SF3">
    <property type="entry name" value="GLUTAMATE-1-SEMIALDEHYDE 2,1-AMINOMUTASE 1, CHLOROPLASTIC-RELATED"/>
    <property type="match status" value="1"/>
</dbReference>
<dbReference type="GO" id="GO:0030170">
    <property type="term" value="F:pyridoxal phosphate binding"/>
    <property type="evidence" value="ECO:0007669"/>
    <property type="project" value="InterPro"/>
</dbReference>
<dbReference type="InterPro" id="IPR015424">
    <property type="entry name" value="PyrdxlP-dep_Trfase"/>
</dbReference>
<evidence type="ECO:0000313" key="5">
    <source>
        <dbReference type="Proteomes" id="UP000256977"/>
    </source>
</evidence>
<dbReference type="Proteomes" id="UP000256977">
    <property type="component" value="Unassembled WGS sequence"/>
</dbReference>
<evidence type="ECO:0000256" key="2">
    <source>
        <dbReference type="ARBA" id="ARBA00022898"/>
    </source>
</evidence>
<dbReference type="InterPro" id="IPR005814">
    <property type="entry name" value="Aminotrans_3"/>
</dbReference>
<dbReference type="GO" id="GO:0008483">
    <property type="term" value="F:transaminase activity"/>
    <property type="evidence" value="ECO:0007669"/>
    <property type="project" value="InterPro"/>
</dbReference>
<evidence type="ECO:0000256" key="3">
    <source>
        <dbReference type="RuleBase" id="RU003560"/>
    </source>
</evidence>
<dbReference type="InterPro" id="IPR015421">
    <property type="entry name" value="PyrdxlP-dep_Trfase_major"/>
</dbReference>
<dbReference type="Gene3D" id="3.90.1150.10">
    <property type="entry name" value="Aspartate Aminotransferase, domain 1"/>
    <property type="match status" value="1"/>
</dbReference>
<keyword evidence="2 3" id="KW-0663">Pyridoxal phosphate</keyword>
<dbReference type="SUPFAM" id="SSF53383">
    <property type="entry name" value="PLP-dependent transferases"/>
    <property type="match status" value="1"/>
</dbReference>
<protein>
    <submittedName>
        <fullName evidence="4">Glutamate-1-semialdehyde 2,1-aminomutase</fullName>
    </submittedName>
</protein>
<comment type="similarity">
    <text evidence="3">Belongs to the class-III pyridoxal-phosphate-dependent aminotransferase family.</text>
</comment>
<dbReference type="OrthoDB" id="9807885at2"/>
<dbReference type="PANTHER" id="PTHR43713">
    <property type="entry name" value="GLUTAMATE-1-SEMIALDEHYDE 2,1-AMINOMUTASE"/>
    <property type="match status" value="1"/>
</dbReference>
<dbReference type="EMBL" id="QRDZ01000055">
    <property type="protein sequence ID" value="RED52779.1"/>
    <property type="molecule type" value="Genomic_DNA"/>
</dbReference>
<reference evidence="4 5" key="1">
    <citation type="submission" date="2018-07" db="EMBL/GenBank/DDBJ databases">
        <title>Genomic Encyclopedia of Type Strains, Phase III (KMG-III): the genomes of soil and plant-associated and newly described type strains.</title>
        <authorList>
            <person name="Whitman W."/>
        </authorList>
    </citation>
    <scope>NUCLEOTIDE SEQUENCE [LARGE SCALE GENOMIC DNA]</scope>
    <source>
        <strain evidence="4 5">CECT 7287</strain>
    </source>
</reference>
<dbReference type="AlphaFoldDB" id="A0A3D9HTK7"/>
<dbReference type="InterPro" id="IPR015422">
    <property type="entry name" value="PyrdxlP-dep_Trfase_small"/>
</dbReference>
<comment type="caution">
    <text evidence="4">The sequence shown here is derived from an EMBL/GenBank/DDBJ whole genome shotgun (WGS) entry which is preliminary data.</text>
</comment>
<sequence length="432" mass="47505">MDKLGMENGIQNSELYWQRASSLIPCGTQCLSKGPTQFIDGYAPKYLASGNGCVVTDVDGNRLIDYGMGLGAVSLGYQYPSVNSAIINQLNEAITLTLMHPLEVEVSELIREVVPCAESVRFGKNGSDVTSAAVRLARAYTRKDIILCGGYHGWHDWYVITTERSVGIPPVLEGLTKKFTYNDINSLKILMNKYKGRVAAVIMEPVGVIHPQPHFLADVKQLAHDNGALLIFDEVLTGFRIALGGAQQHYGVTPDLATFGKAVANGMPLSVLAGKAEIMSELENVFFSFTFGGEMLSLAAAKATIEEMKAHHTVDHVNAMGKRLMEQGNTIIEQYGLSERIGIQGPHAKTLFVYSEAPDTLLIKSFLQQEMMRRGILFTSYNYVSYSHKEEQIQYTLDALNDALSELSKAMKQNNLVERLEGKAVAPVFRKA</sequence>
<dbReference type="Gene3D" id="3.40.640.10">
    <property type="entry name" value="Type I PLP-dependent aspartate aminotransferase-like (Major domain)"/>
    <property type="match status" value="1"/>
</dbReference>
<evidence type="ECO:0000313" key="4">
    <source>
        <dbReference type="EMBL" id="RED52779.1"/>
    </source>
</evidence>
<accession>A0A3D9HTK7</accession>
<proteinExistence type="inferred from homology"/>
<dbReference type="InterPro" id="IPR049704">
    <property type="entry name" value="Aminotrans_3_PPA_site"/>
</dbReference>
<dbReference type="PROSITE" id="PS00600">
    <property type="entry name" value="AA_TRANSFER_CLASS_3"/>
    <property type="match status" value="1"/>
</dbReference>